<evidence type="ECO:0000313" key="5">
    <source>
        <dbReference type="EMBL" id="EHJ59827.1"/>
    </source>
</evidence>
<reference evidence="5 6" key="1">
    <citation type="journal article" date="2012" name="J. Bacteriol.">
        <title>Genome sequence of benzo(a)pyrene-degrading bacterium Novosphingobium pentaromativorans US6-1.</title>
        <authorList>
            <person name="Luo Y.R."/>
            <person name="Kang S.G."/>
            <person name="Kim S.J."/>
            <person name="Kim M.R."/>
            <person name="Li N."/>
            <person name="Lee J.H."/>
            <person name="Kwon K.K."/>
        </authorList>
    </citation>
    <scope>NUCLEOTIDE SEQUENCE [LARGE SCALE GENOMIC DNA]</scope>
    <source>
        <strain evidence="5 6">US6-1</strain>
    </source>
</reference>
<dbReference type="GO" id="GO:0003677">
    <property type="term" value="F:DNA binding"/>
    <property type="evidence" value="ECO:0007669"/>
    <property type="project" value="UniProtKB-UniRule"/>
</dbReference>
<dbReference type="Proteomes" id="UP000004030">
    <property type="component" value="Unassembled WGS sequence"/>
</dbReference>
<evidence type="ECO:0000313" key="6">
    <source>
        <dbReference type="Proteomes" id="UP000004030"/>
    </source>
</evidence>
<feature type="region of interest" description="Disordered" evidence="3">
    <location>
        <begin position="1"/>
        <end position="37"/>
    </location>
</feature>
<evidence type="ECO:0000259" key="4">
    <source>
        <dbReference type="PROSITE" id="PS50977"/>
    </source>
</evidence>
<sequence length="288" mass="32433">MPSARSQDMTSRTSKPTKLSIDTPRKGRRRPTISEGSATTADEILDVTIRLIAAKGLSNVRIIDVAEKLGVWPRTIYHYIESKDRLIALAVERIFETTSPPQDLNTPWKAALKERILNGKRTFLKYPGLLEYFTKRNTLFFSRGVASNFEYMKDLFSKGGIDGEDFRFAFSLVNSFIQGQVYIAESRMSIERDAPPNVSVDPADFPVASSWRPPSEEESDLHLDRLLDMIENLPHHGTHKLRDEAGGELDRVLAEYDSRLIDPAQLSQLIRASLAIGMEEALERLAPA</sequence>
<dbReference type="Gene3D" id="1.10.357.10">
    <property type="entry name" value="Tetracycline Repressor, domain 2"/>
    <property type="match status" value="1"/>
</dbReference>
<dbReference type="PROSITE" id="PS50977">
    <property type="entry name" value="HTH_TETR_2"/>
    <property type="match status" value="1"/>
</dbReference>
<protein>
    <recommendedName>
        <fullName evidence="4">HTH tetR-type domain-containing protein</fullName>
    </recommendedName>
</protein>
<dbReference type="Gene3D" id="1.10.10.60">
    <property type="entry name" value="Homeodomain-like"/>
    <property type="match status" value="1"/>
</dbReference>
<dbReference type="InterPro" id="IPR009057">
    <property type="entry name" value="Homeodomain-like_sf"/>
</dbReference>
<feature type="compositionally biased region" description="Polar residues" evidence="3">
    <location>
        <begin position="1"/>
        <end position="17"/>
    </location>
</feature>
<dbReference type="SUPFAM" id="SSF46689">
    <property type="entry name" value="Homeodomain-like"/>
    <property type="match status" value="1"/>
</dbReference>
<dbReference type="InterPro" id="IPR045496">
    <property type="entry name" value="DUF6437"/>
</dbReference>
<dbReference type="Pfam" id="PF00440">
    <property type="entry name" value="TetR_N"/>
    <property type="match status" value="1"/>
</dbReference>
<organism evidence="5 6">
    <name type="scientific">Novosphingobium pentaromativorans US6-1</name>
    <dbReference type="NCBI Taxonomy" id="1088721"/>
    <lineage>
        <taxon>Bacteria</taxon>
        <taxon>Pseudomonadati</taxon>
        <taxon>Pseudomonadota</taxon>
        <taxon>Alphaproteobacteria</taxon>
        <taxon>Sphingomonadales</taxon>
        <taxon>Sphingomonadaceae</taxon>
        <taxon>Novosphingobium</taxon>
    </lineage>
</organism>
<keyword evidence="1 2" id="KW-0238">DNA-binding</keyword>
<name>G6EGD8_9SPHN</name>
<dbReference type="PRINTS" id="PR00455">
    <property type="entry name" value="HTHTETR"/>
</dbReference>
<dbReference type="PATRIC" id="fig|1088721.3.peg.3363"/>
<dbReference type="SUPFAM" id="SSF48498">
    <property type="entry name" value="Tetracyclin repressor-like, C-terminal domain"/>
    <property type="match status" value="1"/>
</dbReference>
<evidence type="ECO:0000256" key="2">
    <source>
        <dbReference type="PROSITE-ProRule" id="PRU00335"/>
    </source>
</evidence>
<keyword evidence="6" id="KW-1185">Reference proteome</keyword>
<evidence type="ECO:0000256" key="1">
    <source>
        <dbReference type="ARBA" id="ARBA00023125"/>
    </source>
</evidence>
<evidence type="ECO:0000256" key="3">
    <source>
        <dbReference type="SAM" id="MobiDB-lite"/>
    </source>
</evidence>
<accession>G6EGD8</accession>
<gene>
    <name evidence="5" type="ORF">NSU_3409</name>
</gene>
<dbReference type="AlphaFoldDB" id="G6EGD8"/>
<dbReference type="InterPro" id="IPR001647">
    <property type="entry name" value="HTH_TetR"/>
</dbReference>
<comment type="caution">
    <text evidence="5">The sequence shown here is derived from an EMBL/GenBank/DDBJ whole genome shotgun (WGS) entry which is preliminary data.</text>
</comment>
<dbReference type="InterPro" id="IPR036271">
    <property type="entry name" value="Tet_transcr_reg_TetR-rel_C_sf"/>
</dbReference>
<feature type="domain" description="HTH tetR-type" evidence="4">
    <location>
        <begin position="38"/>
        <end position="98"/>
    </location>
</feature>
<dbReference type="Pfam" id="PF20031">
    <property type="entry name" value="DUF6437"/>
    <property type="match status" value="1"/>
</dbReference>
<dbReference type="EMBL" id="AGFM01000054">
    <property type="protein sequence ID" value="EHJ59827.1"/>
    <property type="molecule type" value="Genomic_DNA"/>
</dbReference>
<proteinExistence type="predicted"/>
<dbReference type="eggNOG" id="COG1309">
    <property type="taxonomic scope" value="Bacteria"/>
</dbReference>
<feature type="DNA-binding region" description="H-T-H motif" evidence="2">
    <location>
        <begin position="61"/>
        <end position="80"/>
    </location>
</feature>